<dbReference type="Proteomes" id="UP000264883">
    <property type="component" value="Chromosome"/>
</dbReference>
<dbReference type="KEGG" id="cia:BEN51_04445"/>
<dbReference type="InterPro" id="IPR010982">
    <property type="entry name" value="Lambda_DNA-bd_dom_sf"/>
</dbReference>
<dbReference type="Gene3D" id="1.10.260.40">
    <property type="entry name" value="lambda repressor-like DNA-binding domains"/>
    <property type="match status" value="1"/>
</dbReference>
<evidence type="ECO:0000313" key="5">
    <source>
        <dbReference type="EMBL" id="ASW42752.1"/>
    </source>
</evidence>
<keyword evidence="2" id="KW-0238">DNA-binding</keyword>
<protein>
    <submittedName>
        <fullName evidence="5">LacI family transcriptional regulator</fullName>
    </submittedName>
</protein>
<evidence type="ECO:0000256" key="1">
    <source>
        <dbReference type="ARBA" id="ARBA00023015"/>
    </source>
</evidence>
<name>A0A343JB44_9CLOT</name>
<feature type="domain" description="HTH lacI-type" evidence="4">
    <location>
        <begin position="2"/>
        <end position="58"/>
    </location>
</feature>
<dbReference type="SUPFAM" id="SSF47413">
    <property type="entry name" value="lambda repressor-like DNA-binding domains"/>
    <property type="match status" value="1"/>
</dbReference>
<reference evidence="5 6" key="1">
    <citation type="submission" date="2016-08" db="EMBL/GenBank/DDBJ databases">
        <title>Complete Genome Sequence Of The Indigo Reducing Clostridium isatidis DSM15098.</title>
        <authorList>
            <person name="Little G.T."/>
            <person name="Minton N.P."/>
        </authorList>
    </citation>
    <scope>NUCLEOTIDE SEQUENCE [LARGE SCALE GENOMIC DNA]</scope>
    <source>
        <strain evidence="5 6">DSM 15098</strain>
    </source>
</reference>
<dbReference type="InterPro" id="IPR046335">
    <property type="entry name" value="LacI/GalR-like_sensor"/>
</dbReference>
<evidence type="ECO:0000256" key="3">
    <source>
        <dbReference type="ARBA" id="ARBA00023163"/>
    </source>
</evidence>
<organism evidence="5 6">
    <name type="scientific">Clostridium isatidis</name>
    <dbReference type="NCBI Taxonomy" id="182773"/>
    <lineage>
        <taxon>Bacteria</taxon>
        <taxon>Bacillati</taxon>
        <taxon>Bacillota</taxon>
        <taxon>Clostridia</taxon>
        <taxon>Eubacteriales</taxon>
        <taxon>Clostridiaceae</taxon>
        <taxon>Clostridium</taxon>
    </lineage>
</organism>
<dbReference type="GO" id="GO:0000976">
    <property type="term" value="F:transcription cis-regulatory region binding"/>
    <property type="evidence" value="ECO:0007669"/>
    <property type="project" value="TreeGrafter"/>
</dbReference>
<dbReference type="CDD" id="cd01544">
    <property type="entry name" value="PBP1_GalR"/>
    <property type="match status" value="1"/>
</dbReference>
<dbReference type="Pfam" id="PF00356">
    <property type="entry name" value="LacI"/>
    <property type="match status" value="1"/>
</dbReference>
<dbReference type="PANTHER" id="PTHR30146">
    <property type="entry name" value="LACI-RELATED TRANSCRIPTIONAL REPRESSOR"/>
    <property type="match status" value="1"/>
</dbReference>
<dbReference type="CDD" id="cd01392">
    <property type="entry name" value="HTH_LacI"/>
    <property type="match status" value="1"/>
</dbReference>
<sequence>MATIKDIAAKAKVSISTVSRILNFDSTLNVSEDTRIRVLKIAEEMNYVTLKERKNKSQNYTIGIITSYTERKELSDPYFLSIRMAIEKHCLKNNVEFKTLFLNKVITNNVKEYKDIDGIMAIGIFQEEEINVLKKISQNIIFIDSSPEEWEFDSIVVDLKYGSIKALEYLYGLGHRKIGYIGAKVVPHSNENGEELINYRELAYRNFMFKINNLKEEWIFKGYFNPEDGYKLMKKALKLKNRPTAFFIASDPMAIGAYKAIYEEGFKIPEDISIVGFDDIATTQYLTPALTTVKVYTEFMGETALNTIMERIKGERTLSKKIVLPVKLVERDSCKKIK</sequence>
<gene>
    <name evidence="5" type="ORF">BEN51_04445</name>
</gene>
<dbReference type="InterPro" id="IPR028082">
    <property type="entry name" value="Peripla_BP_I"/>
</dbReference>
<dbReference type="EMBL" id="CP016786">
    <property type="protein sequence ID" value="ASW42752.1"/>
    <property type="molecule type" value="Genomic_DNA"/>
</dbReference>
<evidence type="ECO:0000313" key="6">
    <source>
        <dbReference type="Proteomes" id="UP000264883"/>
    </source>
</evidence>
<dbReference type="OrthoDB" id="43195at2"/>
<dbReference type="SUPFAM" id="SSF53822">
    <property type="entry name" value="Periplasmic binding protein-like I"/>
    <property type="match status" value="1"/>
</dbReference>
<dbReference type="PANTHER" id="PTHR30146:SF149">
    <property type="entry name" value="HTH-TYPE TRANSCRIPTIONAL REGULATOR EBGR"/>
    <property type="match status" value="1"/>
</dbReference>
<dbReference type="PROSITE" id="PS50932">
    <property type="entry name" value="HTH_LACI_2"/>
    <property type="match status" value="1"/>
</dbReference>
<accession>A0A343JB44</accession>
<dbReference type="AlphaFoldDB" id="A0A343JB44"/>
<dbReference type="SMART" id="SM00354">
    <property type="entry name" value="HTH_LACI"/>
    <property type="match status" value="1"/>
</dbReference>
<dbReference type="PRINTS" id="PR00036">
    <property type="entry name" value="HTHLACI"/>
</dbReference>
<dbReference type="InterPro" id="IPR000843">
    <property type="entry name" value="HTH_LacI"/>
</dbReference>
<keyword evidence="1" id="KW-0805">Transcription regulation</keyword>
<keyword evidence="3" id="KW-0804">Transcription</keyword>
<proteinExistence type="predicted"/>
<evidence type="ECO:0000259" key="4">
    <source>
        <dbReference type="PROSITE" id="PS50932"/>
    </source>
</evidence>
<dbReference type="PROSITE" id="PS00356">
    <property type="entry name" value="HTH_LACI_1"/>
    <property type="match status" value="1"/>
</dbReference>
<dbReference type="Gene3D" id="3.40.50.2300">
    <property type="match status" value="2"/>
</dbReference>
<dbReference type="RefSeq" id="WP_119864886.1">
    <property type="nucleotide sequence ID" value="NZ_CP016786.1"/>
</dbReference>
<keyword evidence="6" id="KW-1185">Reference proteome</keyword>
<dbReference type="GO" id="GO:0003700">
    <property type="term" value="F:DNA-binding transcription factor activity"/>
    <property type="evidence" value="ECO:0007669"/>
    <property type="project" value="TreeGrafter"/>
</dbReference>
<evidence type="ECO:0000256" key="2">
    <source>
        <dbReference type="ARBA" id="ARBA00023125"/>
    </source>
</evidence>
<dbReference type="Pfam" id="PF13377">
    <property type="entry name" value="Peripla_BP_3"/>
    <property type="match status" value="1"/>
</dbReference>